<evidence type="ECO:0000313" key="12">
    <source>
        <dbReference type="Proteomes" id="UP000509623"/>
    </source>
</evidence>
<dbReference type="EMBL" id="CP046161">
    <property type="protein sequence ID" value="QKO30243.1"/>
    <property type="molecule type" value="Genomic_DNA"/>
</dbReference>
<dbReference type="InterPro" id="IPR011608">
    <property type="entry name" value="PRD"/>
</dbReference>
<dbReference type="InterPro" id="IPR013011">
    <property type="entry name" value="PTS_EIIB_2"/>
</dbReference>
<evidence type="ECO:0000256" key="5">
    <source>
        <dbReference type="ARBA" id="ARBA00023163"/>
    </source>
</evidence>
<dbReference type="InterPro" id="IPR016152">
    <property type="entry name" value="PTrfase/Anion_transptr"/>
</dbReference>
<dbReference type="InterPro" id="IPR002178">
    <property type="entry name" value="PTS_EIIA_type-2_dom"/>
</dbReference>
<dbReference type="EMBL" id="CP046051">
    <property type="protein sequence ID" value="QKN23170.1"/>
    <property type="molecule type" value="Genomic_DNA"/>
</dbReference>
<dbReference type="GO" id="GO:0009401">
    <property type="term" value="P:phosphoenolpyruvate-dependent sugar phosphotransferase system"/>
    <property type="evidence" value="ECO:0007669"/>
    <property type="project" value="InterPro"/>
</dbReference>
<dbReference type="InterPro" id="IPR036390">
    <property type="entry name" value="WH_DNA-bd_sf"/>
</dbReference>
<evidence type="ECO:0000259" key="8">
    <source>
        <dbReference type="PROSITE" id="PS51372"/>
    </source>
</evidence>
<evidence type="ECO:0000259" key="7">
    <source>
        <dbReference type="PROSITE" id="PS51099"/>
    </source>
</evidence>
<dbReference type="GO" id="GO:0008982">
    <property type="term" value="F:protein-N(PI)-phosphohistidine-sugar phosphotransferase activity"/>
    <property type="evidence" value="ECO:0007669"/>
    <property type="project" value="InterPro"/>
</dbReference>
<evidence type="ECO:0000313" key="11">
    <source>
        <dbReference type="Proteomes" id="UP000501316"/>
    </source>
</evidence>
<dbReference type="RefSeq" id="WP_174192671.1">
    <property type="nucleotide sequence ID" value="NZ_CP046051.1"/>
</dbReference>
<evidence type="ECO:0000256" key="3">
    <source>
        <dbReference type="ARBA" id="ARBA00023015"/>
    </source>
</evidence>
<dbReference type="InterPro" id="IPR036095">
    <property type="entry name" value="PTS_EIIB-like_sf"/>
</dbReference>
<sequence>MLTERQQKILKILHGQEKYITIRQIAEQIHFSPKTVRNDLLQVRTFLQQNQLGELTAKPKKGFRLLMTAEEWDKLQSLLRFSARDIPKEKRKYAVCALLLQDRAVGMAELEKKLYLSRSGAEKALEEARQWLEERGICLQKKRGRGFLTECSELVRRMTAAELFVLYRSESGIGTDQGFLTNVSRFLNGFDASGVLSSTANTEEEYGFHFAYNARQTLLFLISFALFRCRAKAPLAECPLKNRPAFSQRVTAALVQQLEHSYSVRIPPAEREYLLFCVSACEIQEFEDTKALQMCEQEEPQTLATVQRFVRLTSDLLGLDLRADSALEKDLFLYLRSAVEKLRYGIYIPNPLLAQVKGEYPNVYAVVWTTSVLLGDSLQVELTENEVGYLTVYVVGAVERASAQVKICILCSYGVGVSQLLKQQIERLLPNISVIRIATVQEPDCVRRSGCDFVITAENIGDTFGGKDVVVVDNFLIPYDIRKIQKKMFEVLQRKMEHITKNTDLQQIRLFDSRFVYFCDHAEKTALLQTMCGDLEEKGYVLPGFNESVLQREKAASTQVGRRIAIPHGSTRYVVRPIIAVAVLKNSIPWDRQDTADFVFLLAIQPDSLLHMKPQMMKFYKVLSALIDDEKTLNEVKKMTDRQEFADYMNHLTQ</sequence>
<dbReference type="AlphaFoldDB" id="A0A859DN54"/>
<reference evidence="11 12" key="1">
    <citation type="submission" date="2019-11" db="EMBL/GenBank/DDBJ databases">
        <authorList>
            <person name="Ren C."/>
            <person name="Wang H."/>
            <person name="Xu Y."/>
        </authorList>
    </citation>
    <scope>NUCLEOTIDE SEQUENCE [LARGE SCALE GENOMIC DNA]</scope>
    <source>
        <strain evidence="12">JNU-WLY1368</strain>
        <strain evidence="9 11">LBM 19010</strain>
    </source>
</reference>
<dbReference type="KEGG" id="clf:GJQ69_00890"/>
<feature type="domain" description="PTS EIIA type-2" evidence="6">
    <location>
        <begin position="508"/>
        <end position="652"/>
    </location>
</feature>
<evidence type="ECO:0000313" key="9">
    <source>
        <dbReference type="EMBL" id="QKN23170.1"/>
    </source>
</evidence>
<protein>
    <submittedName>
        <fullName evidence="9">PRD domain-containing protein</fullName>
    </submittedName>
</protein>
<dbReference type="CDD" id="cd05568">
    <property type="entry name" value="PTS_IIB_bgl_like"/>
    <property type="match status" value="1"/>
</dbReference>
<dbReference type="InterPro" id="IPR050661">
    <property type="entry name" value="BglG_antiterminators"/>
</dbReference>
<dbReference type="Proteomes" id="UP000509623">
    <property type="component" value="Chromosome"/>
</dbReference>
<dbReference type="SUPFAM" id="SSF52794">
    <property type="entry name" value="PTS system IIB component-like"/>
    <property type="match status" value="1"/>
</dbReference>
<evidence type="ECO:0000259" key="6">
    <source>
        <dbReference type="PROSITE" id="PS51094"/>
    </source>
</evidence>
<feature type="domain" description="PTS EIIB type-2" evidence="7">
    <location>
        <begin position="405"/>
        <end position="496"/>
    </location>
</feature>
<gene>
    <name evidence="9" type="ORF">GJQ69_00890</name>
    <name evidence="10" type="ORF">GKP14_03970</name>
</gene>
<dbReference type="SUPFAM" id="SSF63520">
    <property type="entry name" value="PTS-regulatory domain, PRD"/>
    <property type="match status" value="1"/>
</dbReference>
<dbReference type="Pfam" id="PF00874">
    <property type="entry name" value="PRD"/>
    <property type="match status" value="1"/>
</dbReference>
<dbReference type="PANTHER" id="PTHR30185:SF18">
    <property type="entry name" value="TRANSCRIPTIONAL REGULATOR MTLR"/>
    <property type="match status" value="1"/>
</dbReference>
<dbReference type="Gene3D" id="3.40.930.10">
    <property type="entry name" value="Mannitol-specific EII, Chain A"/>
    <property type="match status" value="1"/>
</dbReference>
<dbReference type="PROSITE" id="PS51099">
    <property type="entry name" value="PTS_EIIB_TYPE_2"/>
    <property type="match status" value="1"/>
</dbReference>
<keyword evidence="1" id="KW-0808">Transferase</keyword>
<dbReference type="InterPro" id="IPR036388">
    <property type="entry name" value="WH-like_DNA-bd_sf"/>
</dbReference>
<accession>A0A859DN54</accession>
<organism evidence="9 11">
    <name type="scientific">Caproicibacterium lactatifermentans</name>
    <dbReference type="NCBI Taxonomy" id="2666138"/>
    <lineage>
        <taxon>Bacteria</taxon>
        <taxon>Bacillati</taxon>
        <taxon>Bacillota</taxon>
        <taxon>Clostridia</taxon>
        <taxon>Eubacteriales</taxon>
        <taxon>Oscillospiraceae</taxon>
        <taxon>Caproicibacterium</taxon>
    </lineage>
</organism>
<feature type="domain" description="PRD" evidence="8">
    <location>
        <begin position="297"/>
        <end position="404"/>
    </location>
</feature>
<dbReference type="SUPFAM" id="SSF46785">
    <property type="entry name" value="Winged helix' DNA-binding domain"/>
    <property type="match status" value="1"/>
</dbReference>
<dbReference type="SUPFAM" id="SSF55804">
    <property type="entry name" value="Phoshotransferase/anion transport protein"/>
    <property type="match status" value="1"/>
</dbReference>
<dbReference type="PANTHER" id="PTHR30185">
    <property type="entry name" value="CRYPTIC BETA-GLUCOSIDE BGL OPERON ANTITERMINATOR"/>
    <property type="match status" value="1"/>
</dbReference>
<name>A0A859DN54_9FIRM</name>
<keyword evidence="4" id="KW-0010">Activator</keyword>
<dbReference type="InterPro" id="IPR013196">
    <property type="entry name" value="HTH_11"/>
</dbReference>
<dbReference type="InterPro" id="IPR036634">
    <property type="entry name" value="PRD_sf"/>
</dbReference>
<dbReference type="Gene3D" id="1.10.1790.10">
    <property type="entry name" value="PRD domain"/>
    <property type="match status" value="1"/>
</dbReference>
<keyword evidence="5" id="KW-0804">Transcription</keyword>
<dbReference type="PROSITE" id="PS00372">
    <property type="entry name" value="PTS_EIIA_TYPE_2_HIS"/>
    <property type="match status" value="1"/>
</dbReference>
<dbReference type="Proteomes" id="UP000501316">
    <property type="component" value="Chromosome"/>
</dbReference>
<evidence type="ECO:0000256" key="2">
    <source>
        <dbReference type="ARBA" id="ARBA00022737"/>
    </source>
</evidence>
<dbReference type="PROSITE" id="PS51094">
    <property type="entry name" value="PTS_EIIA_TYPE_2"/>
    <property type="match status" value="1"/>
</dbReference>
<evidence type="ECO:0000313" key="10">
    <source>
        <dbReference type="EMBL" id="QKO30243.1"/>
    </source>
</evidence>
<evidence type="ECO:0000256" key="4">
    <source>
        <dbReference type="ARBA" id="ARBA00023159"/>
    </source>
</evidence>
<dbReference type="PROSITE" id="PS51372">
    <property type="entry name" value="PRD_2"/>
    <property type="match status" value="1"/>
</dbReference>
<dbReference type="Pfam" id="PF00359">
    <property type="entry name" value="PTS_EIIA_2"/>
    <property type="match status" value="1"/>
</dbReference>
<dbReference type="Gene3D" id="1.10.10.10">
    <property type="entry name" value="Winged helix-like DNA-binding domain superfamily/Winged helix DNA-binding domain"/>
    <property type="match status" value="1"/>
</dbReference>
<keyword evidence="12" id="KW-1185">Reference proteome</keyword>
<dbReference type="Pfam" id="PF08279">
    <property type="entry name" value="HTH_11"/>
    <property type="match status" value="1"/>
</dbReference>
<keyword evidence="2" id="KW-0677">Repeat</keyword>
<proteinExistence type="predicted"/>
<dbReference type="Pfam" id="PF05043">
    <property type="entry name" value="Mga"/>
    <property type="match status" value="1"/>
</dbReference>
<evidence type="ECO:0000256" key="1">
    <source>
        <dbReference type="ARBA" id="ARBA00022679"/>
    </source>
</evidence>
<dbReference type="InterPro" id="IPR007737">
    <property type="entry name" value="Mga_HTH"/>
</dbReference>
<reference evidence="10" key="2">
    <citation type="journal article" date="2021" name="Appl. Environ. Microbiol.">
        <title>Adaptability of a Caproate-Producing Bacterium Contributes to Its Dominance in an Anaerobic Fermentation System.</title>
        <authorList>
            <person name="Wang H."/>
            <person name="Gu Y."/>
            <person name="Zhou W."/>
            <person name="Zhao D."/>
            <person name="Qiao Z."/>
            <person name="Zheng J."/>
            <person name="Gao J."/>
            <person name="Chen X."/>
            <person name="Ren C."/>
            <person name="Xu Y."/>
        </authorList>
    </citation>
    <scope>NUCLEOTIDE SEQUENCE</scope>
    <source>
        <strain evidence="10">JNU-WLY1368</strain>
    </source>
</reference>
<reference evidence="10" key="3">
    <citation type="journal article" date="2022" name="Int. J. Syst. Evol. Microbiol.">
        <title>Caproicibacterium lactatifermentans sp. nov., isolated from pit clay used for the production of Chinese strong aroma-type liquor.</title>
        <authorList>
            <person name="Wang H."/>
            <person name="Gu Y."/>
            <person name="Zhao D."/>
            <person name="Qiao Z."/>
            <person name="Zheng J."/>
            <person name="Gao J."/>
            <person name="Ren C."/>
            <person name="Xu Y."/>
        </authorList>
    </citation>
    <scope>NUCLEOTIDE SEQUENCE</scope>
    <source>
        <strain evidence="10">JNU-WLY1368</strain>
    </source>
</reference>
<dbReference type="GO" id="GO:0006355">
    <property type="term" value="P:regulation of DNA-templated transcription"/>
    <property type="evidence" value="ECO:0007669"/>
    <property type="project" value="InterPro"/>
</dbReference>
<dbReference type="Gene3D" id="3.40.50.2300">
    <property type="match status" value="1"/>
</dbReference>
<keyword evidence="3" id="KW-0805">Transcription regulation</keyword>